<sequence length="283" mass="31846">IIMVVAMVTWGYSWTSAKILGPYGDVSVKLFLRFFLASIALIPILIKYKIPFILNKKGLQFILINAFSLCSYNYFYFRSTHMGLAGAGGVLVTTLNPILTSTVVFCFIERSVRLKDIIGLAIGFIGGSIIIRFWEMDFDLMLKSGNLFYILASFSWVAVTITSQKSKEAVHFLTYSFWSFTIAAIFSLSVCNWSGISITINYDWIFWINILILSTVVMSFANTMYFFASSKIGAVKASSFIFVVPLMTIIFSKIFLNEKVRLTTLIGGCLSIIAVYMINKKNK</sequence>
<feature type="transmembrane region" description="Helical" evidence="6">
    <location>
        <begin position="146"/>
        <end position="163"/>
    </location>
</feature>
<evidence type="ECO:0000313" key="8">
    <source>
        <dbReference type="EMBL" id="SVB85291.1"/>
    </source>
</evidence>
<dbReference type="AlphaFoldDB" id="A0A382HFN0"/>
<feature type="transmembrane region" description="Helical" evidence="6">
    <location>
        <begin position="262"/>
        <end position="279"/>
    </location>
</feature>
<proteinExistence type="predicted"/>
<keyword evidence="4 6" id="KW-1133">Transmembrane helix</keyword>
<feature type="transmembrane region" description="Helical" evidence="6">
    <location>
        <begin position="204"/>
        <end position="227"/>
    </location>
</feature>
<dbReference type="PANTHER" id="PTHR32322:SF18">
    <property type="entry name" value="S-ADENOSYLMETHIONINE_S-ADENOSYLHOMOCYSTEINE TRANSPORTER"/>
    <property type="match status" value="1"/>
</dbReference>
<organism evidence="8">
    <name type="scientific">marine metagenome</name>
    <dbReference type="NCBI Taxonomy" id="408172"/>
    <lineage>
        <taxon>unclassified sequences</taxon>
        <taxon>metagenomes</taxon>
        <taxon>ecological metagenomes</taxon>
    </lineage>
</organism>
<reference evidence="8" key="1">
    <citation type="submission" date="2018-05" db="EMBL/GenBank/DDBJ databases">
        <authorList>
            <person name="Lanie J.A."/>
            <person name="Ng W.-L."/>
            <person name="Kazmierczak K.M."/>
            <person name="Andrzejewski T.M."/>
            <person name="Davidsen T.M."/>
            <person name="Wayne K.J."/>
            <person name="Tettelin H."/>
            <person name="Glass J.I."/>
            <person name="Rusch D."/>
            <person name="Podicherti R."/>
            <person name="Tsui H.-C.T."/>
            <person name="Winkler M.E."/>
        </authorList>
    </citation>
    <scope>NUCLEOTIDE SEQUENCE</scope>
</reference>
<feature type="domain" description="EamA" evidence="7">
    <location>
        <begin position="2"/>
        <end position="130"/>
    </location>
</feature>
<feature type="transmembrane region" description="Helical" evidence="6">
    <location>
        <begin position="58"/>
        <end position="77"/>
    </location>
</feature>
<feature type="transmembrane region" description="Helical" evidence="6">
    <location>
        <begin position="83"/>
        <end position="108"/>
    </location>
</feature>
<keyword evidence="3 6" id="KW-0812">Transmembrane</keyword>
<dbReference type="SUPFAM" id="SSF103481">
    <property type="entry name" value="Multidrug resistance efflux transporter EmrE"/>
    <property type="match status" value="2"/>
</dbReference>
<feature type="transmembrane region" description="Helical" evidence="6">
    <location>
        <begin position="175"/>
        <end position="198"/>
    </location>
</feature>
<keyword evidence="5 6" id="KW-0472">Membrane</keyword>
<name>A0A382HFN0_9ZZZZ</name>
<evidence type="ECO:0000256" key="3">
    <source>
        <dbReference type="ARBA" id="ARBA00022692"/>
    </source>
</evidence>
<dbReference type="InterPro" id="IPR050638">
    <property type="entry name" value="AA-Vitamin_Transporters"/>
</dbReference>
<feature type="transmembrane region" description="Helical" evidence="6">
    <location>
        <begin position="117"/>
        <end position="134"/>
    </location>
</feature>
<dbReference type="GO" id="GO:0005886">
    <property type="term" value="C:plasma membrane"/>
    <property type="evidence" value="ECO:0007669"/>
    <property type="project" value="UniProtKB-SubCell"/>
</dbReference>
<dbReference type="Pfam" id="PF00892">
    <property type="entry name" value="EamA"/>
    <property type="match status" value="2"/>
</dbReference>
<feature type="non-terminal residue" evidence="8">
    <location>
        <position position="1"/>
    </location>
</feature>
<evidence type="ECO:0000256" key="5">
    <source>
        <dbReference type="ARBA" id="ARBA00023136"/>
    </source>
</evidence>
<protein>
    <recommendedName>
        <fullName evidence="7">EamA domain-containing protein</fullName>
    </recommendedName>
</protein>
<accession>A0A382HFN0</accession>
<dbReference type="PANTHER" id="PTHR32322">
    <property type="entry name" value="INNER MEMBRANE TRANSPORTER"/>
    <property type="match status" value="1"/>
</dbReference>
<dbReference type="InterPro" id="IPR000620">
    <property type="entry name" value="EamA_dom"/>
</dbReference>
<evidence type="ECO:0000259" key="7">
    <source>
        <dbReference type="Pfam" id="PF00892"/>
    </source>
</evidence>
<dbReference type="InterPro" id="IPR037185">
    <property type="entry name" value="EmrE-like"/>
</dbReference>
<keyword evidence="2" id="KW-1003">Cell membrane</keyword>
<dbReference type="EMBL" id="UINC01060610">
    <property type="protein sequence ID" value="SVB85291.1"/>
    <property type="molecule type" value="Genomic_DNA"/>
</dbReference>
<comment type="subcellular location">
    <subcellularLocation>
        <location evidence="1">Cell membrane</location>
        <topology evidence="1">Multi-pass membrane protein</topology>
    </subcellularLocation>
</comment>
<gene>
    <name evidence="8" type="ORF">METZ01_LOCUS238145</name>
</gene>
<feature type="domain" description="EamA" evidence="7">
    <location>
        <begin position="144"/>
        <end position="279"/>
    </location>
</feature>
<evidence type="ECO:0000256" key="6">
    <source>
        <dbReference type="SAM" id="Phobius"/>
    </source>
</evidence>
<feature type="transmembrane region" description="Helical" evidence="6">
    <location>
        <begin position="30"/>
        <end position="46"/>
    </location>
</feature>
<evidence type="ECO:0000256" key="2">
    <source>
        <dbReference type="ARBA" id="ARBA00022475"/>
    </source>
</evidence>
<evidence type="ECO:0000256" key="4">
    <source>
        <dbReference type="ARBA" id="ARBA00022989"/>
    </source>
</evidence>
<feature type="transmembrane region" description="Helical" evidence="6">
    <location>
        <begin position="239"/>
        <end position="256"/>
    </location>
</feature>
<evidence type="ECO:0000256" key="1">
    <source>
        <dbReference type="ARBA" id="ARBA00004651"/>
    </source>
</evidence>